<name>A8R8N8_9FIRM</name>
<sequence>MMRKEDYTIFEYRMGKEIKYADMIHEERLHGKFEKICVKTETAGYVDISIYRPLNWNGKTPLKAVFNFHGGGNVLGYYEQDGKYCRKLADLTNCAILNVDYVLAPEFKYPKPLFSSYEAIVEVLKRNEELLLDKENVMVMGHSAGGYISACLSLIDRDRKEIGIKGAILDYPPLRQEISADLRKVQDPSKAISENRMLQYINWYYNSFDELDEELASPLLADLHNLPKMLVISAEFDSLKNEEKAFAEKMKLAGGDVKYIEYSSCRHGFTHECFDEYMPQEAEEAWCVMADFIKEILE</sequence>
<dbReference type="Proteomes" id="UP000004090">
    <property type="component" value="Unassembled WGS sequence"/>
</dbReference>
<dbReference type="HOGENOM" id="CLU_012494_6_0_9"/>
<dbReference type="GO" id="GO:0016787">
    <property type="term" value="F:hydrolase activity"/>
    <property type="evidence" value="ECO:0007669"/>
    <property type="project" value="UniProtKB-KW"/>
</dbReference>
<evidence type="ECO:0000313" key="4">
    <source>
        <dbReference type="EMBL" id="EDP12046.1"/>
    </source>
</evidence>
<reference evidence="4 5" key="2">
    <citation type="submission" date="2007-09" db="EMBL/GenBank/DDBJ databases">
        <authorList>
            <person name="Fulton L."/>
            <person name="Clifton S."/>
            <person name="Fulton B."/>
            <person name="Xu J."/>
            <person name="Minx P."/>
            <person name="Pepin K.H."/>
            <person name="Johnson M."/>
            <person name="Thiruvilangam P."/>
            <person name="Bhonagiri V."/>
            <person name="Nash W.E."/>
            <person name="Mardis E.R."/>
            <person name="Wilson R.K."/>
        </authorList>
    </citation>
    <scope>NUCLEOTIDE SEQUENCE [LARGE SCALE GENOMIC DNA]</scope>
    <source>
        <strain evidence="4 5">DSM 3991</strain>
    </source>
</reference>
<dbReference type="Gene3D" id="3.40.50.1820">
    <property type="entry name" value="alpha/beta hydrolase"/>
    <property type="match status" value="1"/>
</dbReference>
<evidence type="ECO:0000313" key="5">
    <source>
        <dbReference type="Proteomes" id="UP000004090"/>
    </source>
</evidence>
<proteinExistence type="predicted"/>
<accession>A8R8N8</accession>
<evidence type="ECO:0000313" key="3">
    <source>
        <dbReference type="EMBL" id="EDP11740.1"/>
    </source>
</evidence>
<dbReference type="Pfam" id="PF07859">
    <property type="entry name" value="Abhydrolase_3"/>
    <property type="match status" value="1"/>
</dbReference>
<dbReference type="EMBL" id="ABAW02000015">
    <property type="protein sequence ID" value="EDP12046.1"/>
    <property type="molecule type" value="Genomic_DNA"/>
</dbReference>
<gene>
    <name evidence="4" type="ORF">EUBDOL_00361</name>
    <name evidence="3" type="ORF">EUBDOL_00919</name>
</gene>
<dbReference type="AlphaFoldDB" id="A8R8N8"/>
<dbReference type="PANTHER" id="PTHR48081">
    <property type="entry name" value="AB HYDROLASE SUPERFAMILY PROTEIN C4A8.06C"/>
    <property type="match status" value="1"/>
</dbReference>
<dbReference type="GeneID" id="92793189"/>
<keyword evidence="1" id="KW-0378">Hydrolase</keyword>
<comment type="caution">
    <text evidence="4">The sequence shown here is derived from an EMBL/GenBank/DDBJ whole genome shotgun (WGS) entry which is preliminary data.</text>
</comment>
<dbReference type="PANTHER" id="PTHR48081:SF8">
    <property type="entry name" value="ALPHA_BETA HYDROLASE FOLD-3 DOMAIN-CONTAINING PROTEIN-RELATED"/>
    <property type="match status" value="1"/>
</dbReference>
<organism evidence="4 5">
    <name type="scientific">Amedibacillus dolichus DSM 3991</name>
    <dbReference type="NCBI Taxonomy" id="428127"/>
    <lineage>
        <taxon>Bacteria</taxon>
        <taxon>Bacillati</taxon>
        <taxon>Bacillota</taxon>
        <taxon>Erysipelotrichia</taxon>
        <taxon>Erysipelotrichales</taxon>
        <taxon>Erysipelotrichaceae</taxon>
        <taxon>Amedibacillus</taxon>
    </lineage>
</organism>
<dbReference type="eggNOG" id="COG0657">
    <property type="taxonomic scope" value="Bacteria"/>
</dbReference>
<dbReference type="InterPro" id="IPR029058">
    <property type="entry name" value="AB_hydrolase_fold"/>
</dbReference>
<dbReference type="EMBL" id="ABAW02000018">
    <property type="protein sequence ID" value="EDP11740.1"/>
    <property type="molecule type" value="Genomic_DNA"/>
</dbReference>
<dbReference type="InterPro" id="IPR013094">
    <property type="entry name" value="AB_hydrolase_3"/>
</dbReference>
<feature type="domain" description="Alpha/beta hydrolase fold-3" evidence="2">
    <location>
        <begin position="65"/>
        <end position="270"/>
    </location>
</feature>
<dbReference type="RefSeq" id="WP_004797997.1">
    <property type="nucleotide sequence ID" value="NZ_DS483471.1"/>
</dbReference>
<dbReference type="InterPro" id="IPR050300">
    <property type="entry name" value="GDXG_lipolytic_enzyme"/>
</dbReference>
<reference evidence="4 5" key="1">
    <citation type="submission" date="2007-09" db="EMBL/GenBank/DDBJ databases">
        <title>Draft genome sequence of Eubacterium dolichum (DSM 3991).</title>
        <authorList>
            <person name="Sudarsanam P."/>
            <person name="Ley R."/>
            <person name="Guruge J."/>
            <person name="Turnbaugh P.J."/>
            <person name="Mahowald M."/>
            <person name="Liep D."/>
            <person name="Gordon J."/>
        </authorList>
    </citation>
    <scope>NUCLEOTIDE SEQUENCE [LARGE SCALE GENOMIC DNA]</scope>
    <source>
        <strain evidence="4 5">DSM 3991</strain>
    </source>
</reference>
<dbReference type="SUPFAM" id="SSF53474">
    <property type="entry name" value="alpha/beta-Hydrolases"/>
    <property type="match status" value="1"/>
</dbReference>
<evidence type="ECO:0000259" key="2">
    <source>
        <dbReference type="Pfam" id="PF07859"/>
    </source>
</evidence>
<evidence type="ECO:0000256" key="1">
    <source>
        <dbReference type="ARBA" id="ARBA00022801"/>
    </source>
</evidence>
<protein>
    <submittedName>
        <fullName evidence="4">Putative benzyl esterase AreA</fullName>
    </submittedName>
</protein>
<dbReference type="STRING" id="428127.EUBDOL_00361"/>